<organism evidence="1 2">
    <name type="scientific">Crucibulum laeve</name>
    <dbReference type="NCBI Taxonomy" id="68775"/>
    <lineage>
        <taxon>Eukaryota</taxon>
        <taxon>Fungi</taxon>
        <taxon>Dikarya</taxon>
        <taxon>Basidiomycota</taxon>
        <taxon>Agaricomycotina</taxon>
        <taxon>Agaricomycetes</taxon>
        <taxon>Agaricomycetidae</taxon>
        <taxon>Agaricales</taxon>
        <taxon>Agaricineae</taxon>
        <taxon>Nidulariaceae</taxon>
        <taxon>Crucibulum</taxon>
    </lineage>
</organism>
<gene>
    <name evidence="1" type="ORF">BDQ12DRAFT_727892</name>
</gene>
<proteinExistence type="predicted"/>
<sequence length="237" mass="26291">MAWEAFKSICCCFKNEENHPEIQNETTPLIPETIEPTHSGTAHIDQRKLQERLGMIVRAKEGKMVNVGSQIPFNLHNRPLPPDSLHSISRSTSVSFDMSSDHLAPGQYRRPYMPATQPYAQPSYLDSHELIAGGLRERSNSPVQGAAMLPKANPILNVRLVGFQESHRGRTRERTAQPTGLPLKLSSAVDHYIDSSEDDVATPRAEHPSFVAPVKVAECEVELRFTNAGSLALSWSD</sequence>
<evidence type="ECO:0000313" key="2">
    <source>
        <dbReference type="Proteomes" id="UP000308652"/>
    </source>
</evidence>
<dbReference type="OrthoDB" id="3227079at2759"/>
<dbReference type="STRING" id="68775.A0A5C3LL22"/>
<evidence type="ECO:0000313" key="1">
    <source>
        <dbReference type="EMBL" id="TFK33257.1"/>
    </source>
</evidence>
<protein>
    <submittedName>
        <fullName evidence="1">Uncharacterized protein</fullName>
    </submittedName>
</protein>
<accession>A0A5C3LL22</accession>
<name>A0A5C3LL22_9AGAR</name>
<dbReference type="AlphaFoldDB" id="A0A5C3LL22"/>
<keyword evidence="2" id="KW-1185">Reference proteome</keyword>
<dbReference type="EMBL" id="ML213651">
    <property type="protein sequence ID" value="TFK33257.1"/>
    <property type="molecule type" value="Genomic_DNA"/>
</dbReference>
<reference evidence="1 2" key="1">
    <citation type="journal article" date="2019" name="Nat. Ecol. Evol.">
        <title>Megaphylogeny resolves global patterns of mushroom evolution.</title>
        <authorList>
            <person name="Varga T."/>
            <person name="Krizsan K."/>
            <person name="Foldi C."/>
            <person name="Dima B."/>
            <person name="Sanchez-Garcia M."/>
            <person name="Sanchez-Ramirez S."/>
            <person name="Szollosi G.J."/>
            <person name="Szarkandi J.G."/>
            <person name="Papp V."/>
            <person name="Albert L."/>
            <person name="Andreopoulos W."/>
            <person name="Angelini C."/>
            <person name="Antonin V."/>
            <person name="Barry K.W."/>
            <person name="Bougher N.L."/>
            <person name="Buchanan P."/>
            <person name="Buyck B."/>
            <person name="Bense V."/>
            <person name="Catcheside P."/>
            <person name="Chovatia M."/>
            <person name="Cooper J."/>
            <person name="Damon W."/>
            <person name="Desjardin D."/>
            <person name="Finy P."/>
            <person name="Geml J."/>
            <person name="Haridas S."/>
            <person name="Hughes K."/>
            <person name="Justo A."/>
            <person name="Karasinski D."/>
            <person name="Kautmanova I."/>
            <person name="Kiss B."/>
            <person name="Kocsube S."/>
            <person name="Kotiranta H."/>
            <person name="LaButti K.M."/>
            <person name="Lechner B.E."/>
            <person name="Liimatainen K."/>
            <person name="Lipzen A."/>
            <person name="Lukacs Z."/>
            <person name="Mihaltcheva S."/>
            <person name="Morgado L.N."/>
            <person name="Niskanen T."/>
            <person name="Noordeloos M.E."/>
            <person name="Ohm R.A."/>
            <person name="Ortiz-Santana B."/>
            <person name="Ovrebo C."/>
            <person name="Racz N."/>
            <person name="Riley R."/>
            <person name="Savchenko A."/>
            <person name="Shiryaev A."/>
            <person name="Soop K."/>
            <person name="Spirin V."/>
            <person name="Szebenyi C."/>
            <person name="Tomsovsky M."/>
            <person name="Tulloss R.E."/>
            <person name="Uehling J."/>
            <person name="Grigoriev I.V."/>
            <person name="Vagvolgyi C."/>
            <person name="Papp T."/>
            <person name="Martin F.M."/>
            <person name="Miettinen O."/>
            <person name="Hibbett D.S."/>
            <person name="Nagy L.G."/>
        </authorList>
    </citation>
    <scope>NUCLEOTIDE SEQUENCE [LARGE SCALE GENOMIC DNA]</scope>
    <source>
        <strain evidence="1 2">CBS 166.37</strain>
    </source>
</reference>
<dbReference type="Proteomes" id="UP000308652">
    <property type="component" value="Unassembled WGS sequence"/>
</dbReference>